<evidence type="ECO:0000313" key="2">
    <source>
        <dbReference type="Proteomes" id="UP000177555"/>
    </source>
</evidence>
<dbReference type="InterPro" id="IPR023198">
    <property type="entry name" value="PGP-like_dom2"/>
</dbReference>
<dbReference type="Pfam" id="PF13419">
    <property type="entry name" value="HAD_2"/>
    <property type="match status" value="1"/>
</dbReference>
<protein>
    <submittedName>
        <fullName evidence="1">Uncharacterized protein</fullName>
    </submittedName>
</protein>
<accession>A0A1F5JFA5</accession>
<dbReference type="InterPro" id="IPR006439">
    <property type="entry name" value="HAD-SF_hydro_IA"/>
</dbReference>
<reference evidence="1 2" key="1">
    <citation type="journal article" date="2016" name="Nat. Commun.">
        <title>Thousands of microbial genomes shed light on interconnected biogeochemical processes in an aquifer system.</title>
        <authorList>
            <person name="Anantharaman K."/>
            <person name="Brown C.T."/>
            <person name="Hug L.A."/>
            <person name="Sharon I."/>
            <person name="Castelle C.J."/>
            <person name="Probst A.J."/>
            <person name="Thomas B.C."/>
            <person name="Singh A."/>
            <person name="Wilkins M.J."/>
            <person name="Karaoz U."/>
            <person name="Brodie E.L."/>
            <person name="Williams K.H."/>
            <person name="Hubbard S.S."/>
            <person name="Banfield J.F."/>
        </authorList>
    </citation>
    <scope>NUCLEOTIDE SEQUENCE [LARGE SCALE GENOMIC DNA]</scope>
</reference>
<dbReference type="PANTHER" id="PTHR43481:SF4">
    <property type="entry name" value="GLYCEROL-1-PHOSPHATE PHOSPHOHYDROLASE 1-RELATED"/>
    <property type="match status" value="1"/>
</dbReference>
<name>A0A1F5JFA5_9BACT</name>
<dbReference type="GO" id="GO:0050308">
    <property type="term" value="F:sugar-phosphatase activity"/>
    <property type="evidence" value="ECO:0007669"/>
    <property type="project" value="TreeGrafter"/>
</dbReference>
<dbReference type="SUPFAM" id="SSF56784">
    <property type="entry name" value="HAD-like"/>
    <property type="match status" value="1"/>
</dbReference>
<dbReference type="NCBIfam" id="TIGR01509">
    <property type="entry name" value="HAD-SF-IA-v3"/>
    <property type="match status" value="1"/>
</dbReference>
<sequence length="224" mass="24879">MAETNEGDISMIKAVIFDMDGTIINTAIDHDFPTWREVFRSYGFNMSYEDFKKASGGKAHDIIKDRIDISDEEVEKFIQKRTQLLSESLKTKGVKLTPGFLKFLKALKKEGFKVALATGAIDSKISVIKEHVALDDYFPTIVTGSEVQIAKPHPQIYLKAAEKLGLSTEDCLAVEDASNGIESAKAAGMKCIALTLTHEKEELRDADLIVDSFDQISMEDIKKL</sequence>
<dbReference type="CDD" id="cd07505">
    <property type="entry name" value="HAD_BPGM-like"/>
    <property type="match status" value="1"/>
</dbReference>
<dbReference type="InterPro" id="IPR036412">
    <property type="entry name" value="HAD-like_sf"/>
</dbReference>
<proteinExistence type="predicted"/>
<organism evidence="1 2">
    <name type="scientific">Candidatus Daviesbacteria bacterium RIFCSPHIGHO2_01_FULL_40_11</name>
    <dbReference type="NCBI Taxonomy" id="1797762"/>
    <lineage>
        <taxon>Bacteria</taxon>
        <taxon>Candidatus Daviesiibacteriota</taxon>
    </lineage>
</organism>
<dbReference type="EMBL" id="MFCP01000040">
    <property type="protein sequence ID" value="OGE27321.1"/>
    <property type="molecule type" value="Genomic_DNA"/>
</dbReference>
<dbReference type="InterPro" id="IPR051806">
    <property type="entry name" value="HAD-like_SPP"/>
</dbReference>
<dbReference type="AlphaFoldDB" id="A0A1F5JFA5"/>
<evidence type="ECO:0000313" key="1">
    <source>
        <dbReference type="EMBL" id="OGE27321.1"/>
    </source>
</evidence>
<dbReference type="InterPro" id="IPR041492">
    <property type="entry name" value="HAD_2"/>
</dbReference>
<dbReference type="NCBIfam" id="TIGR01549">
    <property type="entry name" value="HAD-SF-IA-v1"/>
    <property type="match status" value="1"/>
</dbReference>
<dbReference type="PANTHER" id="PTHR43481">
    <property type="entry name" value="FRUCTOSE-1-PHOSPHATE PHOSPHATASE"/>
    <property type="match status" value="1"/>
</dbReference>
<dbReference type="PRINTS" id="PR00413">
    <property type="entry name" value="HADHALOGNASE"/>
</dbReference>
<comment type="caution">
    <text evidence="1">The sequence shown here is derived from an EMBL/GenBank/DDBJ whole genome shotgun (WGS) entry which is preliminary data.</text>
</comment>
<dbReference type="Gene3D" id="3.40.50.1000">
    <property type="entry name" value="HAD superfamily/HAD-like"/>
    <property type="match status" value="1"/>
</dbReference>
<dbReference type="Proteomes" id="UP000177555">
    <property type="component" value="Unassembled WGS sequence"/>
</dbReference>
<dbReference type="SFLD" id="SFLDG01129">
    <property type="entry name" value="C1.5:_HAD__Beta-PGM__Phosphata"/>
    <property type="match status" value="1"/>
</dbReference>
<dbReference type="SFLD" id="SFLDS00003">
    <property type="entry name" value="Haloacid_Dehalogenase"/>
    <property type="match status" value="1"/>
</dbReference>
<dbReference type="InterPro" id="IPR023214">
    <property type="entry name" value="HAD_sf"/>
</dbReference>
<dbReference type="Gene3D" id="1.10.150.240">
    <property type="entry name" value="Putative phosphatase, domain 2"/>
    <property type="match status" value="1"/>
</dbReference>
<gene>
    <name evidence="1" type="ORF">A2867_00400</name>
</gene>
<dbReference type="SFLD" id="SFLDG01135">
    <property type="entry name" value="C1.5.6:_HAD__Beta-PGM__Phospha"/>
    <property type="match status" value="1"/>
</dbReference>